<name>X1IWI4_9ZZZZ</name>
<accession>X1IWI4</accession>
<dbReference type="InterPro" id="IPR036895">
    <property type="entry name" value="Uracil-DNA_glycosylase-like_sf"/>
</dbReference>
<gene>
    <name evidence="1" type="ORF">S03H2_58168</name>
</gene>
<evidence type="ECO:0008006" key="2">
    <source>
        <dbReference type="Google" id="ProtNLM"/>
    </source>
</evidence>
<sequence>SMVMFFPGKSISQIHGTAQKRDNIIYYAMYHPAAALHQQSLRRAIEEDMLKIPSLLAEAKTMVEAKPQPQQLTMFET</sequence>
<organism evidence="1">
    <name type="scientific">marine sediment metagenome</name>
    <dbReference type="NCBI Taxonomy" id="412755"/>
    <lineage>
        <taxon>unclassified sequences</taxon>
        <taxon>metagenomes</taxon>
        <taxon>ecological metagenomes</taxon>
    </lineage>
</organism>
<feature type="non-terminal residue" evidence="1">
    <location>
        <position position="1"/>
    </location>
</feature>
<evidence type="ECO:0000313" key="1">
    <source>
        <dbReference type="EMBL" id="GAH86811.1"/>
    </source>
</evidence>
<proteinExistence type="predicted"/>
<dbReference type="AlphaFoldDB" id="X1IWI4"/>
<comment type="caution">
    <text evidence="1">The sequence shown here is derived from an EMBL/GenBank/DDBJ whole genome shotgun (WGS) entry which is preliminary data.</text>
</comment>
<protein>
    <recommendedName>
        <fullName evidence="2">Uracil-DNA glycosylase-like domain-containing protein</fullName>
    </recommendedName>
</protein>
<dbReference type="EMBL" id="BARU01037312">
    <property type="protein sequence ID" value="GAH86811.1"/>
    <property type="molecule type" value="Genomic_DNA"/>
</dbReference>
<dbReference type="SUPFAM" id="SSF52141">
    <property type="entry name" value="Uracil-DNA glycosylase-like"/>
    <property type="match status" value="1"/>
</dbReference>
<reference evidence="1" key="1">
    <citation type="journal article" date="2014" name="Front. Microbiol.">
        <title>High frequency of phylogenetically diverse reductive dehalogenase-homologous genes in deep subseafloor sedimentary metagenomes.</title>
        <authorList>
            <person name="Kawai M."/>
            <person name="Futagami T."/>
            <person name="Toyoda A."/>
            <person name="Takaki Y."/>
            <person name="Nishi S."/>
            <person name="Hori S."/>
            <person name="Arai W."/>
            <person name="Tsubouchi T."/>
            <person name="Morono Y."/>
            <person name="Uchiyama I."/>
            <person name="Ito T."/>
            <person name="Fujiyama A."/>
            <person name="Inagaki F."/>
            <person name="Takami H."/>
        </authorList>
    </citation>
    <scope>NUCLEOTIDE SEQUENCE</scope>
    <source>
        <strain evidence="1">Expedition CK06-06</strain>
    </source>
</reference>
<dbReference type="Gene3D" id="3.40.470.10">
    <property type="entry name" value="Uracil-DNA glycosylase-like domain"/>
    <property type="match status" value="1"/>
</dbReference>